<keyword evidence="9" id="KW-1185">Reference proteome</keyword>
<comment type="function">
    <text evidence="7">Component of the Mediator complex, a coactivator involved in the regulated transcription of nearly all RNA polymerase II-dependent genes. Mediator functions as a bridge to convey information from gene-specific regulatory proteins to the basal RNA polymerase II transcription machinery. Mediator is recruited to promoters by direct interactions with regulatory proteins and serves as a scaffold for the assembly of a functional preinitiation complex with RNA polymerase II and the general transcription factors.</text>
</comment>
<dbReference type="RefSeq" id="XP_013790946.1">
    <property type="nucleotide sequence ID" value="XM_013935492.2"/>
</dbReference>
<evidence type="ECO:0000256" key="1">
    <source>
        <dbReference type="ARBA" id="ARBA00004123"/>
    </source>
</evidence>
<keyword evidence="6" id="KW-0539">Nucleus</keyword>
<dbReference type="PANTHER" id="PTHR12434">
    <property type="entry name" value="MEDIATOR OF RNA POLYMERASE II TRANSCRIPTION SUBUNIT 22"/>
    <property type="match status" value="1"/>
</dbReference>
<dbReference type="GeneID" id="106474799"/>
<evidence type="ECO:0000256" key="8">
    <source>
        <dbReference type="ARBA" id="ARBA00031962"/>
    </source>
</evidence>
<keyword evidence="5" id="KW-0804">Transcription</keyword>
<keyword evidence="4" id="KW-0805">Transcription regulation</keyword>
<evidence type="ECO:0000313" key="10">
    <source>
        <dbReference type="RefSeq" id="XP_013790946.1"/>
    </source>
</evidence>
<evidence type="ECO:0000256" key="5">
    <source>
        <dbReference type="ARBA" id="ARBA00023163"/>
    </source>
</evidence>
<comment type="subcellular location">
    <subcellularLocation>
        <location evidence="1">Nucleus</location>
    </subcellularLocation>
</comment>
<dbReference type="PANTHER" id="PTHR12434:SF6">
    <property type="entry name" value="MEDIATOR OF RNA POLYMERASE II TRANSCRIPTION SUBUNIT 22"/>
    <property type="match status" value="1"/>
</dbReference>
<evidence type="ECO:0000313" key="9">
    <source>
        <dbReference type="Proteomes" id="UP000694941"/>
    </source>
</evidence>
<evidence type="ECO:0000256" key="2">
    <source>
        <dbReference type="ARBA" id="ARBA00005942"/>
    </source>
</evidence>
<gene>
    <name evidence="10" type="primary">LOC106474799</name>
</gene>
<evidence type="ECO:0000256" key="3">
    <source>
        <dbReference type="ARBA" id="ARBA00019695"/>
    </source>
</evidence>
<dbReference type="Proteomes" id="UP000694941">
    <property type="component" value="Unplaced"/>
</dbReference>
<organism evidence="9 10">
    <name type="scientific">Limulus polyphemus</name>
    <name type="common">Atlantic horseshoe crab</name>
    <dbReference type="NCBI Taxonomy" id="6850"/>
    <lineage>
        <taxon>Eukaryota</taxon>
        <taxon>Metazoa</taxon>
        <taxon>Ecdysozoa</taxon>
        <taxon>Arthropoda</taxon>
        <taxon>Chelicerata</taxon>
        <taxon>Merostomata</taxon>
        <taxon>Xiphosura</taxon>
        <taxon>Limulidae</taxon>
        <taxon>Limulus</taxon>
    </lineage>
</organism>
<protein>
    <recommendedName>
        <fullName evidence="3">Mediator of RNA polymerase II transcription subunit 22</fullName>
    </recommendedName>
    <alternativeName>
        <fullName evidence="8">Mediator complex subunit 22</fullName>
    </alternativeName>
</protein>
<comment type="similarity">
    <text evidence="2">Belongs to the Mediator complex subunit 22 family.</text>
</comment>
<proteinExistence type="inferred from homology"/>
<reference evidence="10" key="1">
    <citation type="submission" date="2025-08" db="UniProtKB">
        <authorList>
            <consortium name="RefSeq"/>
        </authorList>
    </citation>
    <scope>IDENTIFICATION</scope>
    <source>
        <tissue evidence="10">Muscle</tissue>
    </source>
</reference>
<dbReference type="InterPro" id="IPR009332">
    <property type="entry name" value="Med22"/>
</dbReference>
<evidence type="ECO:0000256" key="4">
    <source>
        <dbReference type="ARBA" id="ARBA00023015"/>
    </source>
</evidence>
<dbReference type="Pfam" id="PF06179">
    <property type="entry name" value="Med22"/>
    <property type="match status" value="1"/>
</dbReference>
<evidence type="ECO:0000256" key="6">
    <source>
        <dbReference type="ARBA" id="ARBA00023242"/>
    </source>
</evidence>
<evidence type="ECO:0000256" key="7">
    <source>
        <dbReference type="ARBA" id="ARBA00025687"/>
    </source>
</evidence>
<name>A0ABM1BY84_LIMPO</name>
<accession>A0ABM1BY84</accession>
<sequence length="142" mass="16682">MSQQKTLSQNKEALLKSYNKRMKDDIKSMVDNFIEIIKLARVPQDEDSQVLRPLQNNQDQYEMHVRACNVVRAGECLMKLISDIKQYLVLNDFPSINEAISQNTRFDKNMQNECDSRLCLLRDDVASELYELEEEYYSSAYK</sequence>